<evidence type="ECO:0000256" key="1">
    <source>
        <dbReference type="SAM" id="Phobius"/>
    </source>
</evidence>
<name>A0A8S1Q8I2_9CILI</name>
<evidence type="ECO:0000313" key="3">
    <source>
        <dbReference type="Proteomes" id="UP000692954"/>
    </source>
</evidence>
<keyword evidence="1" id="KW-1133">Transmembrane helix</keyword>
<protein>
    <recommendedName>
        <fullName evidence="4">Transmembrane protein</fullName>
    </recommendedName>
</protein>
<keyword evidence="1" id="KW-0472">Membrane</keyword>
<sequence>MQINNIIDFVDGLLSLFQIIVDIQRLDINISIGMTCRIIFFVVAIVFRDMRTYSIGEFIAQIVAWFIFHFYIIYYERIYFDKGESKTLEREKRFKLMDTLQLGIGTAYLAFNFDSLLELLALIFFSINVGFNIIELILIYCKNNHVPNYEKQGGYCQLMIGLLLGIFGVIFFLIYSATIYWDDISNQELFPHVLIITIIGEIMAFLLFAYLLCEHNAEFVWTQDWTKGILGILYGITVGLFSIFYGFLIGLIVVLYLSYQICKAYHKYQQEQKNNPQAVSTQEN</sequence>
<evidence type="ECO:0008006" key="4">
    <source>
        <dbReference type="Google" id="ProtNLM"/>
    </source>
</evidence>
<dbReference type="EMBL" id="CAJJDN010000098">
    <property type="protein sequence ID" value="CAD8111643.1"/>
    <property type="molecule type" value="Genomic_DNA"/>
</dbReference>
<feature type="transmembrane region" description="Helical" evidence="1">
    <location>
        <begin position="28"/>
        <end position="47"/>
    </location>
</feature>
<feature type="transmembrane region" description="Helical" evidence="1">
    <location>
        <begin position="53"/>
        <end position="75"/>
    </location>
</feature>
<dbReference type="Proteomes" id="UP000692954">
    <property type="component" value="Unassembled WGS sequence"/>
</dbReference>
<dbReference type="OrthoDB" id="301865at2759"/>
<evidence type="ECO:0000313" key="2">
    <source>
        <dbReference type="EMBL" id="CAD8111643.1"/>
    </source>
</evidence>
<dbReference type="AlphaFoldDB" id="A0A8S1Q8I2"/>
<feature type="transmembrane region" description="Helical" evidence="1">
    <location>
        <begin position="189"/>
        <end position="212"/>
    </location>
</feature>
<feature type="transmembrane region" description="Helical" evidence="1">
    <location>
        <begin position="153"/>
        <end position="177"/>
    </location>
</feature>
<gene>
    <name evidence="2" type="ORF">PSON_ATCC_30995.1.T0980177</name>
</gene>
<feature type="transmembrane region" description="Helical" evidence="1">
    <location>
        <begin position="232"/>
        <end position="259"/>
    </location>
</feature>
<accession>A0A8S1Q8I2</accession>
<proteinExistence type="predicted"/>
<keyword evidence="1" id="KW-0812">Transmembrane</keyword>
<comment type="caution">
    <text evidence="2">The sequence shown here is derived from an EMBL/GenBank/DDBJ whole genome shotgun (WGS) entry which is preliminary data.</text>
</comment>
<reference evidence="2" key="1">
    <citation type="submission" date="2021-01" db="EMBL/GenBank/DDBJ databases">
        <authorList>
            <consortium name="Genoscope - CEA"/>
            <person name="William W."/>
        </authorList>
    </citation>
    <scope>NUCLEOTIDE SEQUENCE</scope>
</reference>
<keyword evidence="3" id="KW-1185">Reference proteome</keyword>
<feature type="transmembrane region" description="Helical" evidence="1">
    <location>
        <begin position="119"/>
        <end position="141"/>
    </location>
</feature>
<organism evidence="2 3">
    <name type="scientific">Paramecium sonneborni</name>
    <dbReference type="NCBI Taxonomy" id="65129"/>
    <lineage>
        <taxon>Eukaryota</taxon>
        <taxon>Sar</taxon>
        <taxon>Alveolata</taxon>
        <taxon>Ciliophora</taxon>
        <taxon>Intramacronucleata</taxon>
        <taxon>Oligohymenophorea</taxon>
        <taxon>Peniculida</taxon>
        <taxon>Parameciidae</taxon>
        <taxon>Paramecium</taxon>
    </lineage>
</organism>